<evidence type="ECO:0000313" key="2">
    <source>
        <dbReference type="Proteomes" id="UP001163603"/>
    </source>
</evidence>
<dbReference type="Proteomes" id="UP001163603">
    <property type="component" value="Chromosome 13"/>
</dbReference>
<protein>
    <submittedName>
        <fullName evidence="1">Uncharacterized protein</fullName>
    </submittedName>
</protein>
<accession>A0ACC0XA57</accession>
<dbReference type="EMBL" id="CM047748">
    <property type="protein sequence ID" value="KAJ0013572.1"/>
    <property type="molecule type" value="Genomic_DNA"/>
</dbReference>
<keyword evidence="2" id="KW-1185">Reference proteome</keyword>
<evidence type="ECO:0000313" key="1">
    <source>
        <dbReference type="EMBL" id="KAJ0013572.1"/>
    </source>
</evidence>
<reference evidence="2" key="1">
    <citation type="journal article" date="2023" name="G3 (Bethesda)">
        <title>Genome assembly and association tests identify interacting loci associated with vigor, precocity, and sex in interspecific pistachio rootstocks.</title>
        <authorList>
            <person name="Palmer W."/>
            <person name="Jacygrad E."/>
            <person name="Sagayaradj S."/>
            <person name="Cavanaugh K."/>
            <person name="Han R."/>
            <person name="Bertier L."/>
            <person name="Beede B."/>
            <person name="Kafkas S."/>
            <person name="Golino D."/>
            <person name="Preece J."/>
            <person name="Michelmore R."/>
        </authorList>
    </citation>
    <scope>NUCLEOTIDE SEQUENCE [LARGE SCALE GENOMIC DNA]</scope>
</reference>
<name>A0ACC0XA57_9ROSI</name>
<gene>
    <name evidence="1" type="ORF">Pint_20126</name>
</gene>
<organism evidence="1 2">
    <name type="scientific">Pistacia integerrima</name>
    <dbReference type="NCBI Taxonomy" id="434235"/>
    <lineage>
        <taxon>Eukaryota</taxon>
        <taxon>Viridiplantae</taxon>
        <taxon>Streptophyta</taxon>
        <taxon>Embryophyta</taxon>
        <taxon>Tracheophyta</taxon>
        <taxon>Spermatophyta</taxon>
        <taxon>Magnoliopsida</taxon>
        <taxon>eudicotyledons</taxon>
        <taxon>Gunneridae</taxon>
        <taxon>Pentapetalae</taxon>
        <taxon>rosids</taxon>
        <taxon>malvids</taxon>
        <taxon>Sapindales</taxon>
        <taxon>Anacardiaceae</taxon>
        <taxon>Pistacia</taxon>
    </lineage>
</organism>
<proteinExistence type="predicted"/>
<sequence length="28" mass="3290">MRNPSSGTRTPCCSKRQEFTCFTFFIDE</sequence>
<comment type="caution">
    <text evidence="1">The sequence shown here is derived from an EMBL/GenBank/DDBJ whole genome shotgun (WGS) entry which is preliminary data.</text>
</comment>